<reference evidence="1" key="2">
    <citation type="submission" date="2017-10" db="EMBL/GenBank/DDBJ databases">
        <title>Ladona fulva Genome sequencing and assembly.</title>
        <authorList>
            <person name="Murali S."/>
            <person name="Richards S."/>
            <person name="Bandaranaike D."/>
            <person name="Bellair M."/>
            <person name="Blankenburg K."/>
            <person name="Chao H."/>
            <person name="Dinh H."/>
            <person name="Doddapaneni H."/>
            <person name="Dugan-Rocha S."/>
            <person name="Elkadiri S."/>
            <person name="Gnanaolivu R."/>
            <person name="Hernandez B."/>
            <person name="Skinner E."/>
            <person name="Javaid M."/>
            <person name="Lee S."/>
            <person name="Li M."/>
            <person name="Ming W."/>
            <person name="Munidasa M."/>
            <person name="Muniz J."/>
            <person name="Nguyen L."/>
            <person name="Hughes D."/>
            <person name="Osuji N."/>
            <person name="Pu L.-L."/>
            <person name="Puazo M."/>
            <person name="Qu C."/>
            <person name="Quiroz J."/>
            <person name="Raj R."/>
            <person name="Weissenberger G."/>
            <person name="Xin Y."/>
            <person name="Zou X."/>
            <person name="Han Y."/>
            <person name="Worley K."/>
            <person name="Muzny D."/>
            <person name="Gibbs R."/>
        </authorList>
    </citation>
    <scope>NUCLEOTIDE SEQUENCE</scope>
    <source>
        <strain evidence="1">Sampled in the wild</strain>
    </source>
</reference>
<organism evidence="1 2">
    <name type="scientific">Ladona fulva</name>
    <name type="common">Scarce chaser dragonfly</name>
    <name type="synonym">Libellula fulva</name>
    <dbReference type="NCBI Taxonomy" id="123851"/>
    <lineage>
        <taxon>Eukaryota</taxon>
        <taxon>Metazoa</taxon>
        <taxon>Ecdysozoa</taxon>
        <taxon>Arthropoda</taxon>
        <taxon>Hexapoda</taxon>
        <taxon>Insecta</taxon>
        <taxon>Pterygota</taxon>
        <taxon>Palaeoptera</taxon>
        <taxon>Odonata</taxon>
        <taxon>Epiprocta</taxon>
        <taxon>Anisoptera</taxon>
        <taxon>Libelluloidea</taxon>
        <taxon>Libellulidae</taxon>
        <taxon>Ladona</taxon>
    </lineage>
</organism>
<proteinExistence type="predicted"/>
<feature type="non-terminal residue" evidence="1">
    <location>
        <position position="223"/>
    </location>
</feature>
<accession>A0A8K0P191</accession>
<keyword evidence="2" id="KW-1185">Reference proteome</keyword>
<dbReference type="Proteomes" id="UP000792457">
    <property type="component" value="Unassembled WGS sequence"/>
</dbReference>
<gene>
    <name evidence="1" type="ORF">J437_LFUL007059</name>
</gene>
<reference evidence="1" key="1">
    <citation type="submission" date="2013-04" db="EMBL/GenBank/DDBJ databases">
        <authorList>
            <person name="Qu J."/>
            <person name="Murali S.C."/>
            <person name="Bandaranaike D."/>
            <person name="Bellair M."/>
            <person name="Blankenburg K."/>
            <person name="Chao H."/>
            <person name="Dinh H."/>
            <person name="Doddapaneni H."/>
            <person name="Downs B."/>
            <person name="Dugan-Rocha S."/>
            <person name="Elkadiri S."/>
            <person name="Gnanaolivu R.D."/>
            <person name="Hernandez B."/>
            <person name="Javaid M."/>
            <person name="Jayaseelan J.C."/>
            <person name="Lee S."/>
            <person name="Li M."/>
            <person name="Ming W."/>
            <person name="Munidasa M."/>
            <person name="Muniz J."/>
            <person name="Nguyen L."/>
            <person name="Ongeri F."/>
            <person name="Osuji N."/>
            <person name="Pu L.-L."/>
            <person name="Puazo M."/>
            <person name="Qu C."/>
            <person name="Quiroz J."/>
            <person name="Raj R."/>
            <person name="Weissenberger G."/>
            <person name="Xin Y."/>
            <person name="Zou X."/>
            <person name="Han Y."/>
            <person name="Richards S."/>
            <person name="Worley K."/>
            <person name="Muzny D."/>
            <person name="Gibbs R."/>
        </authorList>
    </citation>
    <scope>NUCLEOTIDE SEQUENCE</scope>
    <source>
        <strain evidence="1">Sampled in the wild</strain>
    </source>
</reference>
<name>A0A8K0P191_LADFU</name>
<dbReference type="OrthoDB" id="8044640at2759"/>
<sequence>EKIVEDVKKAQDTFRHHKEEFKTNFDNLFDILHANALQNINSEEDWLFLQQQREPGLKGCLIECMPIHDTIKRSTKDLISSKLVTTLDRCCLQRIRKEHAESIKSAIKNDIVTILTVDLDGELLPSLNVRDPKEERLPIVFPFSSIFFHSSSVHQNYTILLEKSEQKLFRIHLRFGDWKIMCRFSAVVQLHQALVALMGQWSHSNKNWTNSCCFSHDITTYMN</sequence>
<protein>
    <submittedName>
        <fullName evidence="1">Uncharacterized protein</fullName>
    </submittedName>
</protein>
<evidence type="ECO:0000313" key="2">
    <source>
        <dbReference type="Proteomes" id="UP000792457"/>
    </source>
</evidence>
<dbReference type="AlphaFoldDB" id="A0A8K0P191"/>
<dbReference type="EMBL" id="KZ308445">
    <property type="protein sequence ID" value="KAG8229761.1"/>
    <property type="molecule type" value="Genomic_DNA"/>
</dbReference>
<evidence type="ECO:0000313" key="1">
    <source>
        <dbReference type="EMBL" id="KAG8229761.1"/>
    </source>
</evidence>
<comment type="caution">
    <text evidence="1">The sequence shown here is derived from an EMBL/GenBank/DDBJ whole genome shotgun (WGS) entry which is preliminary data.</text>
</comment>